<proteinExistence type="predicted"/>
<reference evidence="1 2" key="1">
    <citation type="journal article" date="2016" name="Nat. Commun.">
        <title>Thousands of microbial genomes shed light on interconnected biogeochemical processes in an aquifer system.</title>
        <authorList>
            <person name="Anantharaman K."/>
            <person name="Brown C.T."/>
            <person name="Hug L.A."/>
            <person name="Sharon I."/>
            <person name="Castelle C.J."/>
            <person name="Probst A.J."/>
            <person name="Thomas B.C."/>
            <person name="Singh A."/>
            <person name="Wilkins M.J."/>
            <person name="Karaoz U."/>
            <person name="Brodie E.L."/>
            <person name="Williams K.H."/>
            <person name="Hubbard S.S."/>
            <person name="Banfield J.F."/>
        </authorList>
    </citation>
    <scope>NUCLEOTIDE SEQUENCE [LARGE SCALE GENOMIC DNA]</scope>
</reference>
<organism evidence="1 2">
    <name type="scientific">Candidatus Woesebacteria bacterium RBG_13_46_13</name>
    <dbReference type="NCBI Taxonomy" id="1802479"/>
    <lineage>
        <taxon>Bacteria</taxon>
        <taxon>Candidatus Woeseibacteriota</taxon>
    </lineage>
</organism>
<comment type="caution">
    <text evidence="1">The sequence shown here is derived from an EMBL/GenBank/DDBJ whole genome shotgun (WGS) entry which is preliminary data.</text>
</comment>
<gene>
    <name evidence="1" type="ORF">A2Y68_03135</name>
</gene>
<accession>A0A1F7X5P8</accession>
<dbReference type="EMBL" id="MGFR01000003">
    <property type="protein sequence ID" value="OGM09605.1"/>
    <property type="molecule type" value="Genomic_DNA"/>
</dbReference>
<dbReference type="STRING" id="1802479.A2Y68_03135"/>
<dbReference type="AlphaFoldDB" id="A0A1F7X5P8"/>
<evidence type="ECO:0000313" key="1">
    <source>
        <dbReference type="EMBL" id="OGM09605.1"/>
    </source>
</evidence>
<name>A0A1F7X5P8_9BACT</name>
<sequence>MKNFLTRKEIVGITLILTFIFALSSYNFKLSLRRSRDIQRRDDLTALAQGLESFYDDDDFGFYPPSSPDGKILACIPAGVDPETIKEIVGGRAVNKKKIFAALTGCEWGNSALVDASDLSKEPYLSAIPQDVKESSGYSYIYFSTGKHFQVYGAYEGKGLPEYDPKIVARGILCGRQICTFGKASRGTPLDKSLEEFERELQKGP</sequence>
<dbReference type="Proteomes" id="UP000176778">
    <property type="component" value="Unassembled WGS sequence"/>
</dbReference>
<evidence type="ECO:0008006" key="3">
    <source>
        <dbReference type="Google" id="ProtNLM"/>
    </source>
</evidence>
<evidence type="ECO:0000313" key="2">
    <source>
        <dbReference type="Proteomes" id="UP000176778"/>
    </source>
</evidence>
<protein>
    <recommendedName>
        <fullName evidence="3">Type II secretion system protein GspG C-terminal domain-containing protein</fullName>
    </recommendedName>
</protein>